<organism evidence="1 2">
    <name type="scientific">Parasphingopyxis lamellibrachiae</name>
    <dbReference type="NCBI Taxonomy" id="680125"/>
    <lineage>
        <taxon>Bacteria</taxon>
        <taxon>Pseudomonadati</taxon>
        <taxon>Pseudomonadota</taxon>
        <taxon>Alphaproteobacteria</taxon>
        <taxon>Sphingomonadales</taxon>
        <taxon>Sphingomonadaceae</taxon>
        <taxon>Parasphingopyxis</taxon>
    </lineage>
</organism>
<sequence>MVASDEDSNTISESEYDGWMSAADAKALLASQDDWSPYAAAVTITQRLKDGLIDAVASTLIWKAEGKRESHRFRLIRFGYWPDETEEVHHNFWKSGDISIHVPDANRYAIQSGPTISLYSVRFRSEEIRGIMPPAKDWTTLAEEKAEPKAPIAKSELERFCRLYIEIWGVQATEQNALAACKAMFPQIKLPVILFARFFARYVDL</sequence>
<name>A0A3D9FJD3_9SPHN</name>
<protein>
    <submittedName>
        <fullName evidence="1">Uncharacterized protein</fullName>
    </submittedName>
</protein>
<proteinExistence type="predicted"/>
<dbReference type="EMBL" id="QRDP01000004">
    <property type="protein sequence ID" value="RED17712.1"/>
    <property type="molecule type" value="Genomic_DNA"/>
</dbReference>
<accession>A0A3D9FJD3</accession>
<keyword evidence="2" id="KW-1185">Reference proteome</keyword>
<dbReference type="Proteomes" id="UP000256310">
    <property type="component" value="Unassembled WGS sequence"/>
</dbReference>
<comment type="caution">
    <text evidence="1">The sequence shown here is derived from an EMBL/GenBank/DDBJ whole genome shotgun (WGS) entry which is preliminary data.</text>
</comment>
<dbReference type="AlphaFoldDB" id="A0A3D9FJD3"/>
<reference evidence="1 2" key="1">
    <citation type="submission" date="2018-07" db="EMBL/GenBank/DDBJ databases">
        <title>Genomic Encyclopedia of Type Strains, Phase IV (KMG-IV): sequencing the most valuable type-strain genomes for metagenomic binning, comparative biology and taxonomic classification.</title>
        <authorList>
            <person name="Goeker M."/>
        </authorList>
    </citation>
    <scope>NUCLEOTIDE SEQUENCE [LARGE SCALE GENOMIC DNA]</scope>
    <source>
        <strain evidence="1 2">DSM 26725</strain>
    </source>
</reference>
<evidence type="ECO:0000313" key="1">
    <source>
        <dbReference type="EMBL" id="RED17712.1"/>
    </source>
</evidence>
<gene>
    <name evidence="1" type="ORF">DFR46_2765</name>
</gene>
<evidence type="ECO:0000313" key="2">
    <source>
        <dbReference type="Proteomes" id="UP000256310"/>
    </source>
</evidence>
<dbReference type="RefSeq" id="WP_116236952.1">
    <property type="nucleotide sequence ID" value="NZ_QRDP01000004.1"/>
</dbReference>